<sequence length="210" mass="23505">MASVQQTAAETLTMLEERLRRLEFLVEGDLSHPTEELESKPSSRNAVSTRLHNLERGLESLINRSNSIYDILLLHQQVPDLFHASAVNSVPTTLAPASLAQLILAHEQLLKSTSAGLQTIHDIGSIPDSTAFVQLVATQPQLAKVEAKQAEQVREFAALRARSAQLVEQWYESGVLKMGGRWADWEEKLRDCEILVRRQEASRKREESDA</sequence>
<evidence type="ECO:0008006" key="3">
    <source>
        <dbReference type="Google" id="ProtNLM"/>
    </source>
</evidence>
<dbReference type="PANTHER" id="PTHR28360:SF1">
    <property type="entry name" value="DYNACTIN SUBUNIT 3"/>
    <property type="match status" value="1"/>
</dbReference>
<name>A0A6J3M5A0_9PEZI</name>
<dbReference type="InterPro" id="IPR009991">
    <property type="entry name" value="DCTN3"/>
</dbReference>
<dbReference type="OrthoDB" id="5403729at2759"/>
<keyword evidence="1" id="KW-1185">Reference proteome</keyword>
<evidence type="ECO:0000313" key="2">
    <source>
        <dbReference type="RefSeq" id="XP_033459063.1"/>
    </source>
</evidence>
<proteinExistence type="predicted"/>
<protein>
    <recommendedName>
        <fullName evidence="3">Nuclear distribution protein RO10</fullName>
    </recommendedName>
</protein>
<reference evidence="2" key="2">
    <citation type="submission" date="2020-04" db="EMBL/GenBank/DDBJ databases">
        <authorList>
            <consortium name="NCBI Genome Project"/>
        </authorList>
    </citation>
    <scope>NUCLEOTIDE SEQUENCE</scope>
    <source>
        <strain evidence="2">CBS 342.82</strain>
    </source>
</reference>
<dbReference type="GO" id="GO:0061640">
    <property type="term" value="P:cytoskeleton-dependent cytokinesis"/>
    <property type="evidence" value="ECO:0007669"/>
    <property type="project" value="InterPro"/>
</dbReference>
<reference evidence="2" key="1">
    <citation type="submission" date="2020-01" db="EMBL/GenBank/DDBJ databases">
        <authorList>
            <consortium name="DOE Joint Genome Institute"/>
            <person name="Haridas S."/>
            <person name="Albert R."/>
            <person name="Binder M."/>
            <person name="Bloem J."/>
            <person name="Labutti K."/>
            <person name="Salamov A."/>
            <person name="Andreopoulos B."/>
            <person name="Baker S.E."/>
            <person name="Barry K."/>
            <person name="Bills G."/>
            <person name="Bluhm B.H."/>
            <person name="Cannon C."/>
            <person name="Castanera R."/>
            <person name="Culley D.E."/>
            <person name="Daum C."/>
            <person name="Ezra D."/>
            <person name="Gonzalez J.B."/>
            <person name="Henrissat B."/>
            <person name="Kuo A."/>
            <person name="Liang C."/>
            <person name="Lipzen A."/>
            <person name="Lutzoni F."/>
            <person name="Magnuson J."/>
            <person name="Mondo S."/>
            <person name="Nolan M."/>
            <person name="Ohm R."/>
            <person name="Pangilinan J."/>
            <person name="Park H.-J."/>
            <person name="Ramirez L."/>
            <person name="Alfaro M."/>
            <person name="Sun H."/>
            <person name="Tritt A."/>
            <person name="Yoshinaga Y."/>
            <person name="Zwiers L.-H."/>
            <person name="Turgeon B.G."/>
            <person name="Goodwin S.B."/>
            <person name="Spatafora J.W."/>
            <person name="Crous P.W."/>
            <person name="Grigoriev I.V."/>
        </authorList>
    </citation>
    <scope>NUCLEOTIDE SEQUENCE</scope>
    <source>
        <strain evidence="2">CBS 342.82</strain>
    </source>
</reference>
<dbReference type="AlphaFoldDB" id="A0A6J3M5A0"/>
<reference evidence="2" key="3">
    <citation type="submission" date="2025-08" db="UniProtKB">
        <authorList>
            <consortium name="RefSeq"/>
        </authorList>
    </citation>
    <scope>IDENTIFICATION</scope>
    <source>
        <strain evidence="2">CBS 342.82</strain>
    </source>
</reference>
<organism evidence="2">
    <name type="scientific">Dissoconium aciculare CBS 342.82</name>
    <dbReference type="NCBI Taxonomy" id="1314786"/>
    <lineage>
        <taxon>Eukaryota</taxon>
        <taxon>Fungi</taxon>
        <taxon>Dikarya</taxon>
        <taxon>Ascomycota</taxon>
        <taxon>Pezizomycotina</taxon>
        <taxon>Dothideomycetes</taxon>
        <taxon>Dothideomycetidae</taxon>
        <taxon>Mycosphaerellales</taxon>
        <taxon>Dissoconiaceae</taxon>
        <taxon>Dissoconium</taxon>
    </lineage>
</organism>
<dbReference type="GeneID" id="54365505"/>
<dbReference type="Pfam" id="PF07426">
    <property type="entry name" value="Dynactin_p22"/>
    <property type="match status" value="1"/>
</dbReference>
<dbReference type="RefSeq" id="XP_033459063.1">
    <property type="nucleotide sequence ID" value="XM_033607706.1"/>
</dbReference>
<evidence type="ECO:0000313" key="1">
    <source>
        <dbReference type="Proteomes" id="UP000504637"/>
    </source>
</evidence>
<accession>A0A6J3M5A0</accession>
<dbReference type="Proteomes" id="UP000504637">
    <property type="component" value="Unplaced"/>
</dbReference>
<dbReference type="PANTHER" id="PTHR28360">
    <property type="entry name" value="DYNACTIN SUBUNIT 3"/>
    <property type="match status" value="1"/>
</dbReference>
<gene>
    <name evidence="2" type="ORF">K489DRAFT_410391</name>
</gene>
<dbReference type="GO" id="GO:0005869">
    <property type="term" value="C:dynactin complex"/>
    <property type="evidence" value="ECO:0007669"/>
    <property type="project" value="InterPro"/>
</dbReference>